<dbReference type="EMBL" id="MU070630">
    <property type="protein sequence ID" value="KAF5826991.1"/>
    <property type="molecule type" value="Genomic_DNA"/>
</dbReference>
<sequence length="296" mass="29758">MTSRSTIAERIAKFRSAPPAPRHARETSAEPKQFWWQTAAGGSRKHLRGAGEDVMVGELGSRDQDASATKRRSIVGPSDRGRDMPGGNGRDQGASSGSASSIRPPTSSTASASAAARSSSRNTLPVTASLSASLSRGPTSAGAPMSRGTLAPTTASSIAAGPDKSGGHVLGGMPEGAGREGAAGEALQALDQLARTNPSLYAALSAIDESPPTPDGDLSEDMLARIQALLGTPSSSLGAAVGGGGGGRMTHPSPGMSGQGHKMRAGSAGPGGLTPVREADEEDWEGEESLQAALNR</sequence>
<organism evidence="2 3">
    <name type="scientific">Dunaliella salina</name>
    <name type="common">Green alga</name>
    <name type="synonym">Protococcus salinus</name>
    <dbReference type="NCBI Taxonomy" id="3046"/>
    <lineage>
        <taxon>Eukaryota</taxon>
        <taxon>Viridiplantae</taxon>
        <taxon>Chlorophyta</taxon>
        <taxon>core chlorophytes</taxon>
        <taxon>Chlorophyceae</taxon>
        <taxon>CS clade</taxon>
        <taxon>Chlamydomonadales</taxon>
        <taxon>Dunaliellaceae</taxon>
        <taxon>Dunaliella</taxon>
    </lineage>
</organism>
<feature type="compositionally biased region" description="Polar residues" evidence="1">
    <location>
        <begin position="121"/>
        <end position="138"/>
    </location>
</feature>
<dbReference type="Proteomes" id="UP000815325">
    <property type="component" value="Unassembled WGS sequence"/>
</dbReference>
<evidence type="ECO:0000313" key="2">
    <source>
        <dbReference type="EMBL" id="KAF5826991.1"/>
    </source>
</evidence>
<reference evidence="2" key="1">
    <citation type="submission" date="2017-08" db="EMBL/GenBank/DDBJ databases">
        <authorList>
            <person name="Polle J.E."/>
            <person name="Barry K."/>
            <person name="Cushman J."/>
            <person name="Schmutz J."/>
            <person name="Tran D."/>
            <person name="Hathwaick L.T."/>
            <person name="Yim W.C."/>
            <person name="Jenkins J."/>
            <person name="Mckie-Krisberg Z.M."/>
            <person name="Prochnik S."/>
            <person name="Lindquist E."/>
            <person name="Dockter R.B."/>
            <person name="Adam C."/>
            <person name="Molina H."/>
            <person name="Bunkerborg J."/>
            <person name="Jin E."/>
            <person name="Buchheim M."/>
            <person name="Magnuson J."/>
        </authorList>
    </citation>
    <scope>NUCLEOTIDE SEQUENCE</scope>
    <source>
        <strain evidence="2">CCAP 19/18</strain>
    </source>
</reference>
<protein>
    <submittedName>
        <fullName evidence="2">Uncharacterized protein</fullName>
    </submittedName>
</protein>
<evidence type="ECO:0000256" key="1">
    <source>
        <dbReference type="SAM" id="MobiDB-lite"/>
    </source>
</evidence>
<keyword evidence="3" id="KW-1185">Reference proteome</keyword>
<proteinExistence type="predicted"/>
<feature type="region of interest" description="Disordered" evidence="1">
    <location>
        <begin position="234"/>
        <end position="296"/>
    </location>
</feature>
<feature type="compositionally biased region" description="Gly residues" evidence="1">
    <location>
        <begin position="168"/>
        <end position="181"/>
    </location>
</feature>
<feature type="compositionally biased region" description="Acidic residues" evidence="1">
    <location>
        <begin position="279"/>
        <end position="288"/>
    </location>
</feature>
<feature type="region of interest" description="Disordered" evidence="1">
    <location>
        <begin position="1"/>
        <end position="183"/>
    </location>
</feature>
<gene>
    <name evidence="2" type="ORF">DUNSADRAFT_1553</name>
</gene>
<feature type="compositionally biased region" description="Low complexity" evidence="1">
    <location>
        <begin position="93"/>
        <end position="120"/>
    </location>
</feature>
<comment type="caution">
    <text evidence="2">The sequence shown here is derived from an EMBL/GenBank/DDBJ whole genome shotgun (WGS) entry which is preliminary data.</text>
</comment>
<name>A0ABQ7FXB3_DUNSA</name>
<accession>A0ABQ7FXB3</accession>
<evidence type="ECO:0000313" key="3">
    <source>
        <dbReference type="Proteomes" id="UP000815325"/>
    </source>
</evidence>